<dbReference type="InterPro" id="IPR029063">
    <property type="entry name" value="SAM-dependent_MTases_sf"/>
</dbReference>
<dbReference type="EMBL" id="MU858064">
    <property type="protein sequence ID" value="KAK4216852.1"/>
    <property type="molecule type" value="Genomic_DNA"/>
</dbReference>
<gene>
    <name evidence="1" type="ORF">QBC37DRAFT_415925</name>
</gene>
<reference evidence="1" key="2">
    <citation type="submission" date="2023-05" db="EMBL/GenBank/DDBJ databases">
        <authorList>
            <consortium name="Lawrence Berkeley National Laboratory"/>
            <person name="Steindorff A."/>
            <person name="Hensen N."/>
            <person name="Bonometti L."/>
            <person name="Westerberg I."/>
            <person name="Brannstrom I.O."/>
            <person name="Guillou S."/>
            <person name="Cros-Aarteil S."/>
            <person name="Calhoun S."/>
            <person name="Haridas S."/>
            <person name="Kuo A."/>
            <person name="Mondo S."/>
            <person name="Pangilinan J."/>
            <person name="Riley R."/>
            <person name="Labutti K."/>
            <person name="Andreopoulos B."/>
            <person name="Lipzen A."/>
            <person name="Chen C."/>
            <person name="Yanf M."/>
            <person name="Daum C."/>
            <person name="Ng V."/>
            <person name="Clum A."/>
            <person name="Ohm R."/>
            <person name="Martin F."/>
            <person name="Silar P."/>
            <person name="Natvig D."/>
            <person name="Lalanne C."/>
            <person name="Gautier V."/>
            <person name="Ament-Velasquez S.L."/>
            <person name="Kruys A."/>
            <person name="Hutchinson M.I."/>
            <person name="Powell A.J."/>
            <person name="Barry K."/>
            <person name="Miller A.N."/>
            <person name="Grigoriev I.V."/>
            <person name="Debuchy R."/>
            <person name="Gladieux P."/>
            <person name="Thoren M.H."/>
            <person name="Johannesson H."/>
        </authorList>
    </citation>
    <scope>NUCLEOTIDE SEQUENCE</scope>
    <source>
        <strain evidence="1">PSN293</strain>
    </source>
</reference>
<evidence type="ECO:0000313" key="2">
    <source>
        <dbReference type="Proteomes" id="UP001301769"/>
    </source>
</evidence>
<dbReference type="Proteomes" id="UP001301769">
    <property type="component" value="Unassembled WGS sequence"/>
</dbReference>
<dbReference type="AlphaFoldDB" id="A0AAN6YIM4"/>
<proteinExistence type="predicted"/>
<dbReference type="SUPFAM" id="SSF53335">
    <property type="entry name" value="S-adenosyl-L-methionine-dependent methyltransferases"/>
    <property type="match status" value="1"/>
</dbReference>
<comment type="caution">
    <text evidence="1">The sequence shown here is derived from an EMBL/GenBank/DDBJ whole genome shotgun (WGS) entry which is preliminary data.</text>
</comment>
<dbReference type="GO" id="GO:0008757">
    <property type="term" value="F:S-adenosylmethionine-dependent methyltransferase activity"/>
    <property type="evidence" value="ECO:0007669"/>
    <property type="project" value="UniProtKB-ARBA"/>
</dbReference>
<dbReference type="CDD" id="cd02440">
    <property type="entry name" value="AdoMet_MTases"/>
    <property type="match status" value="1"/>
</dbReference>
<organism evidence="1 2">
    <name type="scientific">Rhypophila decipiens</name>
    <dbReference type="NCBI Taxonomy" id="261697"/>
    <lineage>
        <taxon>Eukaryota</taxon>
        <taxon>Fungi</taxon>
        <taxon>Dikarya</taxon>
        <taxon>Ascomycota</taxon>
        <taxon>Pezizomycotina</taxon>
        <taxon>Sordariomycetes</taxon>
        <taxon>Sordariomycetidae</taxon>
        <taxon>Sordariales</taxon>
        <taxon>Naviculisporaceae</taxon>
        <taxon>Rhypophila</taxon>
    </lineage>
</organism>
<evidence type="ECO:0000313" key="1">
    <source>
        <dbReference type="EMBL" id="KAK4216852.1"/>
    </source>
</evidence>
<dbReference type="PANTHER" id="PTHR14614">
    <property type="entry name" value="HEPATOCELLULAR CARCINOMA-ASSOCIATED ANTIGEN"/>
    <property type="match status" value="1"/>
</dbReference>
<dbReference type="GO" id="GO:0005829">
    <property type="term" value="C:cytosol"/>
    <property type="evidence" value="ECO:0007669"/>
    <property type="project" value="TreeGrafter"/>
</dbReference>
<dbReference type="GO" id="GO:0032259">
    <property type="term" value="P:methylation"/>
    <property type="evidence" value="ECO:0007669"/>
    <property type="project" value="UniProtKB-KW"/>
</dbReference>
<name>A0AAN6YIM4_9PEZI</name>
<dbReference type="PANTHER" id="PTHR14614:SF132">
    <property type="entry name" value="PROTEIN-LYSINE METHYLTRANSFERASE C42C1.13"/>
    <property type="match status" value="1"/>
</dbReference>
<keyword evidence="1" id="KW-0808">Transferase</keyword>
<reference evidence="1" key="1">
    <citation type="journal article" date="2023" name="Mol. Phylogenet. Evol.">
        <title>Genome-scale phylogeny and comparative genomics of the fungal order Sordariales.</title>
        <authorList>
            <person name="Hensen N."/>
            <person name="Bonometti L."/>
            <person name="Westerberg I."/>
            <person name="Brannstrom I.O."/>
            <person name="Guillou S."/>
            <person name="Cros-Aarteil S."/>
            <person name="Calhoun S."/>
            <person name="Haridas S."/>
            <person name="Kuo A."/>
            <person name="Mondo S."/>
            <person name="Pangilinan J."/>
            <person name="Riley R."/>
            <person name="LaButti K."/>
            <person name="Andreopoulos B."/>
            <person name="Lipzen A."/>
            <person name="Chen C."/>
            <person name="Yan M."/>
            <person name="Daum C."/>
            <person name="Ng V."/>
            <person name="Clum A."/>
            <person name="Steindorff A."/>
            <person name="Ohm R.A."/>
            <person name="Martin F."/>
            <person name="Silar P."/>
            <person name="Natvig D.O."/>
            <person name="Lalanne C."/>
            <person name="Gautier V."/>
            <person name="Ament-Velasquez S.L."/>
            <person name="Kruys A."/>
            <person name="Hutchinson M.I."/>
            <person name="Powell A.J."/>
            <person name="Barry K."/>
            <person name="Miller A.N."/>
            <person name="Grigoriev I.V."/>
            <person name="Debuchy R."/>
            <person name="Gladieux P."/>
            <person name="Hiltunen Thoren M."/>
            <person name="Johannesson H."/>
        </authorList>
    </citation>
    <scope>NUCLEOTIDE SEQUENCE</scope>
    <source>
        <strain evidence="1">PSN293</strain>
    </source>
</reference>
<dbReference type="Gene3D" id="3.40.50.150">
    <property type="entry name" value="Vaccinia Virus protein VP39"/>
    <property type="match status" value="1"/>
</dbReference>
<dbReference type="Pfam" id="PF10294">
    <property type="entry name" value="Methyltransf_16"/>
    <property type="match status" value="1"/>
</dbReference>
<keyword evidence="2" id="KW-1185">Reference proteome</keyword>
<dbReference type="InterPro" id="IPR019410">
    <property type="entry name" value="Methyltransf_16"/>
</dbReference>
<accession>A0AAN6YIM4</accession>
<keyword evidence="1" id="KW-0489">Methyltransferase</keyword>
<sequence>MHYIRLLRPPTVERHRGENVLKIAITITTDLSDAFLAPDVPVDLTIIGASQGHAPVPVNLTPSRIPKWQAGMRALKFDVPFPAKPVIKTIQIRPANRDIAALTTSDIYPGSSDQGLIFPVYADLLSSRDNKLHVCFRSLRLPQPDGTSTVNTLQVEEEMGESMARHIWDGGLTTVSLVANLCLSPDNSGKQKPLPLLSSILQQEGSLNILELGCGVGILGVGFARALALSPSAQKRGTHVLMTDLPDAQVRARANIERCVAQIGLSPSDKKTPVSLDFEDLDWNDGKEGIFGAKVQASTWDLVVLSDCTYNDLLPVLVQTLSALHHTCSERGADTKIMLATKPRHSAEREFFDLMRADGWKIAEQTAVRLPVLYSEDQTVEVYMFSKN</sequence>
<protein>
    <submittedName>
        <fullName evidence="1">Methyltransferase-domain-containing protein</fullName>
    </submittedName>
</protein>